<sequence>MKRFLLFYIISGHLLLADDVTLWISSADDNSVAVSMVAQEEIYGFQMMFGVDGGPENIFAPVDSIFYNEAGDSVSSTVVYALSGAVLDFGYTCFINAEGLVVALSFDNMGIAPGDTVVLAELPWMVPGVSPDQVNIIDPIFVGLDENGVPVSLEVEYGLVEYQDGWPYETIAQVISSPTVAPFESGNKVLFGDYNGYFRIVNPDGSDVCWFDTGNQIWGSPAVSDIDGNGDLEIIITSKSQHLYILDDDCGLELDFDAEQYLMGTPAIGNLDDDPEKEIVFGGYTNPGTIFAINHDGSPVDNFPLELDEKIQRGVALADFNGNGKDDIVCGTDDEHLYLIYDDGTIADGFPFEASGDFRSAPIVIDVNGTKVIFAGSRDNSFYALNSDGSLLFEIQTGDDVPSSAGILETDSGPAVFFGSEDDFIYGVDLDGNPLPGWPVDTGVDVIGSPVFADLDGDGSPE</sequence>
<dbReference type="InterPro" id="IPR015943">
    <property type="entry name" value="WD40/YVTN_repeat-like_dom_sf"/>
</dbReference>
<dbReference type="InterPro" id="IPR045232">
    <property type="entry name" value="FAM234"/>
</dbReference>
<feature type="domain" description="Lambda-carrageenase beta-propeller" evidence="5">
    <location>
        <begin position="287"/>
        <end position="397"/>
    </location>
</feature>
<protein>
    <recommendedName>
        <fullName evidence="5">Lambda-carrageenase beta-propeller domain-containing protein</fullName>
    </recommendedName>
</protein>
<evidence type="ECO:0000256" key="2">
    <source>
        <dbReference type="ARBA" id="ARBA00022692"/>
    </source>
</evidence>
<dbReference type="SUPFAM" id="SSF63829">
    <property type="entry name" value="Calcium-dependent phosphotriesterase"/>
    <property type="match status" value="1"/>
</dbReference>
<dbReference type="Gene3D" id="2.130.10.10">
    <property type="entry name" value="YVTN repeat-like/Quinoprotein amine dehydrogenase"/>
    <property type="match status" value="1"/>
</dbReference>
<keyword evidence="2" id="KW-0812">Transmembrane</keyword>
<evidence type="ECO:0000256" key="3">
    <source>
        <dbReference type="ARBA" id="ARBA00022989"/>
    </source>
</evidence>
<gene>
    <name evidence="6" type="ORF">METZ01_LOCUS222666</name>
</gene>
<dbReference type="AlphaFoldDB" id="A0A382G4L9"/>
<comment type="subcellular location">
    <subcellularLocation>
        <location evidence="1">Membrane</location>
        <topology evidence="1">Single-pass membrane protein</topology>
    </subcellularLocation>
</comment>
<proteinExistence type="predicted"/>
<reference evidence="6" key="1">
    <citation type="submission" date="2018-05" db="EMBL/GenBank/DDBJ databases">
        <authorList>
            <person name="Lanie J.A."/>
            <person name="Ng W.-L."/>
            <person name="Kazmierczak K.M."/>
            <person name="Andrzejewski T.M."/>
            <person name="Davidsen T.M."/>
            <person name="Wayne K.J."/>
            <person name="Tettelin H."/>
            <person name="Glass J.I."/>
            <person name="Rusch D."/>
            <person name="Podicherti R."/>
            <person name="Tsui H.-C.T."/>
            <person name="Winkler M.E."/>
        </authorList>
    </citation>
    <scope>NUCLEOTIDE SEQUENCE</scope>
</reference>
<dbReference type="PANTHER" id="PTHR21419">
    <property type="match status" value="1"/>
</dbReference>
<dbReference type="Pfam" id="PF25292">
    <property type="entry name" value="Beta-prop_CGLA"/>
    <property type="match status" value="1"/>
</dbReference>
<dbReference type="GO" id="GO:0016020">
    <property type="term" value="C:membrane"/>
    <property type="evidence" value="ECO:0007669"/>
    <property type="project" value="UniProtKB-SubCell"/>
</dbReference>
<dbReference type="EMBL" id="UINC01053373">
    <property type="protein sequence ID" value="SVB69812.1"/>
    <property type="molecule type" value="Genomic_DNA"/>
</dbReference>
<accession>A0A382G4L9</accession>
<dbReference type="Gene3D" id="2.40.128.630">
    <property type="match status" value="1"/>
</dbReference>
<evidence type="ECO:0000259" key="5">
    <source>
        <dbReference type="Pfam" id="PF25292"/>
    </source>
</evidence>
<evidence type="ECO:0000256" key="1">
    <source>
        <dbReference type="ARBA" id="ARBA00004167"/>
    </source>
</evidence>
<dbReference type="PANTHER" id="PTHR21419:SF23">
    <property type="entry name" value="PROTEIN DEFECTIVE IN EXINE FORMATION 1"/>
    <property type="match status" value="1"/>
</dbReference>
<keyword evidence="3" id="KW-1133">Transmembrane helix</keyword>
<feature type="non-terminal residue" evidence="6">
    <location>
        <position position="462"/>
    </location>
</feature>
<dbReference type="InterPro" id="IPR057420">
    <property type="entry name" value="Beta-prop_CGLA"/>
</dbReference>
<evidence type="ECO:0000313" key="6">
    <source>
        <dbReference type="EMBL" id="SVB69812.1"/>
    </source>
</evidence>
<keyword evidence="4" id="KW-0472">Membrane</keyword>
<evidence type="ECO:0000256" key="4">
    <source>
        <dbReference type="ARBA" id="ARBA00023136"/>
    </source>
</evidence>
<name>A0A382G4L9_9ZZZZ</name>
<organism evidence="6">
    <name type="scientific">marine metagenome</name>
    <dbReference type="NCBI Taxonomy" id="408172"/>
    <lineage>
        <taxon>unclassified sequences</taxon>
        <taxon>metagenomes</taxon>
        <taxon>ecological metagenomes</taxon>
    </lineage>
</organism>